<sequence length="103" mass="11451">MRSTRPSLLLPPLPCTSPWARVSLVTRICVSPLTLPPFASALPLLPARRVGSTGGSVFLKPLLSRLATLRILFLPFTSPLTVVVRLSFRFRNYLPYAHMPGYF</sequence>
<feature type="transmembrane region" description="Helical" evidence="1">
    <location>
        <begin position="67"/>
        <end position="88"/>
    </location>
</feature>
<dbReference type="Proteomes" id="UP000694892">
    <property type="component" value="Chromosome 6L"/>
</dbReference>
<accession>A0A974HF29</accession>
<dbReference type="EMBL" id="CM004476">
    <property type="protein sequence ID" value="OCT75558.1"/>
    <property type="molecule type" value="Genomic_DNA"/>
</dbReference>
<reference evidence="3" key="1">
    <citation type="journal article" date="2016" name="Nature">
        <title>Genome evolution in the allotetraploid frog Xenopus laevis.</title>
        <authorList>
            <person name="Session A.M."/>
            <person name="Uno Y."/>
            <person name="Kwon T."/>
            <person name="Chapman J.A."/>
            <person name="Toyoda A."/>
            <person name="Takahashi S."/>
            <person name="Fukui A."/>
            <person name="Hikosaka A."/>
            <person name="Suzuki A."/>
            <person name="Kondo M."/>
            <person name="van Heeringen S.J."/>
            <person name="Quigley I."/>
            <person name="Heinz S."/>
            <person name="Ogino H."/>
            <person name="Ochi H."/>
            <person name="Hellsten U."/>
            <person name="Lyons J.B."/>
            <person name="Simakov O."/>
            <person name="Putnam N."/>
            <person name="Stites J."/>
            <person name="Kuroki Y."/>
            <person name="Tanaka T."/>
            <person name="Michiue T."/>
            <person name="Watanabe M."/>
            <person name="Bogdanovic O."/>
            <person name="Lister R."/>
            <person name="Georgiou G."/>
            <person name="Paranjpe S.S."/>
            <person name="van Kruijsbergen I."/>
            <person name="Shu S."/>
            <person name="Carlson J."/>
            <person name="Kinoshita T."/>
            <person name="Ohta Y."/>
            <person name="Mawaribuchi S."/>
            <person name="Jenkins J."/>
            <person name="Grimwood J."/>
            <person name="Schmutz J."/>
            <person name="Mitros T."/>
            <person name="Mozaffari S.V."/>
            <person name="Suzuki Y."/>
            <person name="Haramoto Y."/>
            <person name="Yamamoto T.S."/>
            <person name="Takagi C."/>
            <person name="Heald R."/>
            <person name="Miller K."/>
            <person name="Haudenschild C."/>
            <person name="Kitzman J."/>
            <person name="Nakayama T."/>
            <person name="Izutsu Y."/>
            <person name="Robert J."/>
            <person name="Fortriede J."/>
            <person name="Burns K."/>
            <person name="Lotay V."/>
            <person name="Karimi K."/>
            <person name="Yasuoka Y."/>
            <person name="Dichmann D.S."/>
            <person name="Flajnik M.F."/>
            <person name="Houston D.W."/>
            <person name="Shendure J."/>
            <person name="DuPasquier L."/>
            <person name="Vize P.D."/>
            <person name="Zorn A.M."/>
            <person name="Ito M."/>
            <person name="Marcotte E.M."/>
            <person name="Wallingford J.B."/>
            <person name="Ito Y."/>
            <person name="Asashima M."/>
            <person name="Ueno N."/>
            <person name="Matsuda Y."/>
            <person name="Veenstra G.J."/>
            <person name="Fujiyama A."/>
            <person name="Harland R.M."/>
            <person name="Taira M."/>
            <person name="Rokhsar D.S."/>
        </authorList>
    </citation>
    <scope>NUCLEOTIDE SEQUENCE [LARGE SCALE GENOMIC DNA]</scope>
    <source>
        <strain evidence="3">J</strain>
    </source>
</reference>
<proteinExistence type="predicted"/>
<organism evidence="2 3">
    <name type="scientific">Xenopus laevis</name>
    <name type="common">African clawed frog</name>
    <dbReference type="NCBI Taxonomy" id="8355"/>
    <lineage>
        <taxon>Eukaryota</taxon>
        <taxon>Metazoa</taxon>
        <taxon>Chordata</taxon>
        <taxon>Craniata</taxon>
        <taxon>Vertebrata</taxon>
        <taxon>Euteleostomi</taxon>
        <taxon>Amphibia</taxon>
        <taxon>Batrachia</taxon>
        <taxon>Anura</taxon>
        <taxon>Pipoidea</taxon>
        <taxon>Pipidae</taxon>
        <taxon>Xenopodinae</taxon>
        <taxon>Xenopus</taxon>
        <taxon>Xenopus</taxon>
    </lineage>
</organism>
<protein>
    <submittedName>
        <fullName evidence="2">Uncharacterized protein</fullName>
    </submittedName>
</protein>
<keyword evidence="1" id="KW-0472">Membrane</keyword>
<name>A0A974HF29_XENLA</name>
<keyword evidence="1" id="KW-0812">Transmembrane</keyword>
<evidence type="ECO:0000256" key="1">
    <source>
        <dbReference type="SAM" id="Phobius"/>
    </source>
</evidence>
<keyword evidence="1" id="KW-1133">Transmembrane helix</keyword>
<dbReference type="AlphaFoldDB" id="A0A974HF29"/>
<gene>
    <name evidence="2" type="ORF">XELAEV_18030740mg</name>
</gene>
<evidence type="ECO:0000313" key="3">
    <source>
        <dbReference type="Proteomes" id="UP000694892"/>
    </source>
</evidence>
<evidence type="ECO:0000313" key="2">
    <source>
        <dbReference type="EMBL" id="OCT75558.1"/>
    </source>
</evidence>